<dbReference type="SUPFAM" id="SSF57184">
    <property type="entry name" value="Growth factor receptor domain"/>
    <property type="match status" value="1"/>
</dbReference>
<gene>
    <name evidence="9" type="primary">LOC102805110</name>
</gene>
<dbReference type="SMART" id="SM00179">
    <property type="entry name" value="EGF_CA"/>
    <property type="match status" value="4"/>
</dbReference>
<dbReference type="Proteomes" id="UP000694865">
    <property type="component" value="Unplaced"/>
</dbReference>
<dbReference type="PROSITE" id="PS00022">
    <property type="entry name" value="EGF_1"/>
    <property type="match status" value="4"/>
</dbReference>
<evidence type="ECO:0000259" key="7">
    <source>
        <dbReference type="PROSITE" id="PS50041"/>
    </source>
</evidence>
<dbReference type="Gene3D" id="3.10.100.10">
    <property type="entry name" value="Mannose-Binding Protein A, subunit A"/>
    <property type="match status" value="1"/>
</dbReference>
<evidence type="ECO:0000313" key="8">
    <source>
        <dbReference type="Proteomes" id="UP000694865"/>
    </source>
</evidence>
<dbReference type="InterPro" id="IPR016187">
    <property type="entry name" value="CTDL_fold"/>
</dbReference>
<dbReference type="SUPFAM" id="SSF57196">
    <property type="entry name" value="EGF/Laminin"/>
    <property type="match status" value="1"/>
</dbReference>
<dbReference type="SMART" id="SM00034">
    <property type="entry name" value="CLECT"/>
    <property type="match status" value="1"/>
</dbReference>
<dbReference type="PROSITE" id="PS01186">
    <property type="entry name" value="EGF_2"/>
    <property type="match status" value="4"/>
</dbReference>
<evidence type="ECO:0000256" key="3">
    <source>
        <dbReference type="ARBA" id="ARBA00022737"/>
    </source>
</evidence>
<protein>
    <submittedName>
        <fullName evidence="9">Protein crumbs homolog 2-like</fullName>
    </submittedName>
</protein>
<dbReference type="CDD" id="cd00054">
    <property type="entry name" value="EGF_CA"/>
    <property type="match status" value="4"/>
</dbReference>
<proteinExistence type="predicted"/>
<keyword evidence="8" id="KW-1185">Reference proteome</keyword>
<reference evidence="9" key="1">
    <citation type="submission" date="2025-08" db="UniProtKB">
        <authorList>
            <consortium name="RefSeq"/>
        </authorList>
    </citation>
    <scope>IDENTIFICATION</scope>
    <source>
        <tissue evidence="9">Testes</tissue>
    </source>
</reference>
<evidence type="ECO:0000256" key="2">
    <source>
        <dbReference type="ARBA" id="ARBA00022729"/>
    </source>
</evidence>
<dbReference type="PROSITE" id="PS50026">
    <property type="entry name" value="EGF_3"/>
    <property type="match status" value="4"/>
</dbReference>
<dbReference type="PANTHER" id="PTHR12916">
    <property type="entry name" value="CYTOCHROME C OXIDASE POLYPEPTIDE VIC-2"/>
    <property type="match status" value="1"/>
</dbReference>
<dbReference type="Gene3D" id="2.10.25.10">
    <property type="entry name" value="Laminin"/>
    <property type="match status" value="4"/>
</dbReference>
<dbReference type="PANTHER" id="PTHR12916:SF4">
    <property type="entry name" value="UNINFLATABLE, ISOFORM C"/>
    <property type="match status" value="1"/>
</dbReference>
<dbReference type="Pfam" id="PF00008">
    <property type="entry name" value="EGF"/>
    <property type="match status" value="3"/>
</dbReference>
<dbReference type="Pfam" id="PF00059">
    <property type="entry name" value="Lectin_C"/>
    <property type="match status" value="1"/>
</dbReference>
<evidence type="ECO:0000256" key="1">
    <source>
        <dbReference type="ARBA" id="ARBA00022536"/>
    </source>
</evidence>
<dbReference type="Pfam" id="PF12661">
    <property type="entry name" value="hEGF"/>
    <property type="match status" value="1"/>
</dbReference>
<dbReference type="InterPro" id="IPR001304">
    <property type="entry name" value="C-type_lectin-like"/>
</dbReference>
<feature type="disulfide bond" evidence="5">
    <location>
        <begin position="24"/>
        <end position="33"/>
    </location>
</feature>
<feature type="disulfide bond" evidence="5">
    <location>
        <begin position="100"/>
        <end position="109"/>
    </location>
</feature>
<dbReference type="PRINTS" id="PR00010">
    <property type="entry name" value="EGFBLOOD"/>
</dbReference>
<feature type="domain" description="EGF-like" evidence="6">
    <location>
        <begin position="112"/>
        <end position="148"/>
    </location>
</feature>
<accession>A0ABM0LZX0</accession>
<dbReference type="InterPro" id="IPR016186">
    <property type="entry name" value="C-type_lectin-like/link_sf"/>
</dbReference>
<keyword evidence="2" id="KW-0732">Signal</keyword>
<name>A0ABM0LZX0_SACKO</name>
<evidence type="ECO:0000256" key="4">
    <source>
        <dbReference type="ARBA" id="ARBA00023157"/>
    </source>
</evidence>
<feature type="disulfide bond" evidence="5">
    <location>
        <begin position="62"/>
        <end position="71"/>
    </location>
</feature>
<dbReference type="SUPFAM" id="SSF56436">
    <property type="entry name" value="C-type lectin-like"/>
    <property type="match status" value="1"/>
</dbReference>
<evidence type="ECO:0000259" key="6">
    <source>
        <dbReference type="PROSITE" id="PS50026"/>
    </source>
</evidence>
<feature type="domain" description="C-type lectin" evidence="7">
    <location>
        <begin position="159"/>
        <end position="276"/>
    </location>
</feature>
<evidence type="ECO:0000313" key="9">
    <source>
        <dbReference type="RefSeq" id="XP_006813311.1"/>
    </source>
</evidence>
<feature type="disulfide bond" evidence="5">
    <location>
        <begin position="138"/>
        <end position="147"/>
    </location>
</feature>
<keyword evidence="3" id="KW-0677">Repeat</keyword>
<organism evidence="8 9">
    <name type="scientific">Saccoglossus kowalevskii</name>
    <name type="common">Acorn worm</name>
    <dbReference type="NCBI Taxonomy" id="10224"/>
    <lineage>
        <taxon>Eukaryota</taxon>
        <taxon>Metazoa</taxon>
        <taxon>Hemichordata</taxon>
        <taxon>Enteropneusta</taxon>
        <taxon>Harrimaniidae</taxon>
        <taxon>Saccoglossus</taxon>
    </lineage>
</organism>
<dbReference type="InterPro" id="IPR000742">
    <property type="entry name" value="EGF"/>
</dbReference>
<feature type="domain" description="EGF-like" evidence="6">
    <location>
        <begin position="1"/>
        <end position="34"/>
    </location>
</feature>
<dbReference type="GeneID" id="102805110"/>
<comment type="caution">
    <text evidence="5">Lacks conserved residue(s) required for the propagation of feature annotation.</text>
</comment>
<dbReference type="InterPro" id="IPR013032">
    <property type="entry name" value="EGF-like_CS"/>
</dbReference>
<feature type="domain" description="EGF-like" evidence="6">
    <location>
        <begin position="36"/>
        <end position="72"/>
    </location>
</feature>
<dbReference type="PROSITE" id="PS50041">
    <property type="entry name" value="C_TYPE_LECTIN_2"/>
    <property type="match status" value="1"/>
</dbReference>
<dbReference type="RefSeq" id="XP_006813311.1">
    <property type="nucleotide sequence ID" value="XM_006813248.1"/>
</dbReference>
<keyword evidence="1 5" id="KW-0245">EGF-like domain</keyword>
<sequence length="401" mass="44883">MCNGNLCLNGGICIELDDLYYCECVDGYDGAYCELDGNMCETNPCQNGGFCEDGNNSYMCNCPPGFVGNNCETDENDCDPSPCRNDGTCNDGVNTYTCQCSEGFTGRDCEIDVDHCDPNPCQNGGDCNNGITTYTCQCSEGFAGQECQIGMCPPEWLYFQSSCYWFSPSDVLMKWAEAIEHCNTMNAYLAVPNTPAENMYLYEQCYPRRVYLNAHGLAMWLLGCTDIENEGTWVCLDHTILSYDAWNYGEPSNSQGDEDCLSMDIRDGAPPAVWNDITSTIWAAQFICEKAQDNNDIWKRVKRFAGVNTQRPNITPSEWVNHFQMLHNPIFDNSVFDNTVKEYLENLDFTFQDPILGELNGTISEDEIMKALIELKPGKSPGPDGISINETGVQRMPLFQF</sequence>
<feature type="domain" description="EGF-like" evidence="6">
    <location>
        <begin position="74"/>
        <end position="110"/>
    </location>
</feature>
<dbReference type="InterPro" id="IPR009030">
    <property type="entry name" value="Growth_fac_rcpt_cys_sf"/>
</dbReference>
<dbReference type="InterPro" id="IPR001881">
    <property type="entry name" value="EGF-like_Ca-bd_dom"/>
</dbReference>
<dbReference type="SMART" id="SM00181">
    <property type="entry name" value="EGF"/>
    <property type="match status" value="4"/>
</dbReference>
<evidence type="ECO:0000256" key="5">
    <source>
        <dbReference type="PROSITE-ProRule" id="PRU00076"/>
    </source>
</evidence>
<dbReference type="PROSITE" id="PS00010">
    <property type="entry name" value="ASX_HYDROXYL"/>
    <property type="match status" value="3"/>
</dbReference>
<keyword evidence="4 5" id="KW-1015">Disulfide bond</keyword>
<dbReference type="InterPro" id="IPR000152">
    <property type="entry name" value="EGF-type_Asp/Asn_hydroxyl_site"/>
</dbReference>